<sequence length="183" mass="20473">MWTVYDDRRFIGYWEGDTVTQGHKQSDLVTLVERSSGYRSSGYLLAARLPKVSAELTQAAMIRLLKPCWGAVKTVTLDNGSEFAGHIAVGKAVTAETYFCDLYCSGKCGSNENTNVLIRQYFPWGRTSGRSPMPSCTRWSRSSMIALECVSVTGHRHKCSCGSTQEPRTQQVLHLLFEFRVMS</sequence>
<evidence type="ECO:0000313" key="2">
    <source>
        <dbReference type="Proteomes" id="UP000448235"/>
    </source>
</evidence>
<dbReference type="InterPro" id="IPR051917">
    <property type="entry name" value="Transposase-Integrase"/>
</dbReference>
<dbReference type="Proteomes" id="UP000448235">
    <property type="component" value="Unassembled WGS sequence"/>
</dbReference>
<dbReference type="NCBIfam" id="NF033563">
    <property type="entry name" value="transpos_IS30"/>
    <property type="match status" value="1"/>
</dbReference>
<dbReference type="GO" id="GO:0005829">
    <property type="term" value="C:cytosol"/>
    <property type="evidence" value="ECO:0007669"/>
    <property type="project" value="TreeGrafter"/>
</dbReference>
<dbReference type="InterPro" id="IPR012337">
    <property type="entry name" value="RNaseH-like_sf"/>
</dbReference>
<dbReference type="PANTHER" id="PTHR10948">
    <property type="entry name" value="TRANSPOSASE"/>
    <property type="match status" value="1"/>
</dbReference>
<reference evidence="1 2" key="1">
    <citation type="submission" date="2019-12" db="EMBL/GenBank/DDBJ databases">
        <title>Draft genome sequencing of Halomonas icarensis D1-1.</title>
        <authorList>
            <person name="Pandiyan K."/>
            <person name="Kushwaha P."/>
            <person name="Gowdham M."/>
            <person name="Chakdar H."/>
            <person name="Singh A."/>
            <person name="Kumar M."/>
            <person name="Saxena A.K."/>
        </authorList>
    </citation>
    <scope>NUCLEOTIDE SEQUENCE [LARGE SCALE GENOMIC DNA]</scope>
    <source>
        <strain evidence="1 2">D1-1</strain>
    </source>
</reference>
<dbReference type="PANTHER" id="PTHR10948:SF23">
    <property type="entry name" value="TRANSPOSASE INSI FOR INSERTION SEQUENCE ELEMENT IS30A-RELATED"/>
    <property type="match status" value="1"/>
</dbReference>
<dbReference type="InterPro" id="IPR053392">
    <property type="entry name" value="Transposase_IS30-like"/>
</dbReference>
<dbReference type="GO" id="GO:0004803">
    <property type="term" value="F:transposase activity"/>
    <property type="evidence" value="ECO:0007669"/>
    <property type="project" value="TreeGrafter"/>
</dbReference>
<dbReference type="EMBL" id="WUTS01000006">
    <property type="protein sequence ID" value="NAW14297.1"/>
    <property type="molecule type" value="Genomic_DNA"/>
</dbReference>
<proteinExistence type="predicted"/>
<dbReference type="SUPFAM" id="SSF53098">
    <property type="entry name" value="Ribonuclease H-like"/>
    <property type="match status" value="1"/>
</dbReference>
<accession>A0A7X5AMA3</accession>
<comment type="caution">
    <text evidence="1">The sequence shown here is derived from an EMBL/GenBank/DDBJ whole genome shotgun (WGS) entry which is preliminary data.</text>
</comment>
<evidence type="ECO:0000313" key="1">
    <source>
        <dbReference type="EMBL" id="NAW14297.1"/>
    </source>
</evidence>
<organism evidence="1 2">
    <name type="scientific">Halomonas icarae</name>
    <dbReference type="NCBI Taxonomy" id="2691040"/>
    <lineage>
        <taxon>Bacteria</taxon>
        <taxon>Pseudomonadati</taxon>
        <taxon>Pseudomonadota</taxon>
        <taxon>Gammaproteobacteria</taxon>
        <taxon>Oceanospirillales</taxon>
        <taxon>Halomonadaceae</taxon>
        <taxon>Halomonas</taxon>
    </lineage>
</organism>
<gene>
    <name evidence="1" type="ORF">GRB80_15825</name>
</gene>
<protein>
    <submittedName>
        <fullName evidence="1">IS30 family transposase</fullName>
    </submittedName>
</protein>
<keyword evidence="2" id="KW-1185">Reference proteome</keyword>
<dbReference type="AlphaFoldDB" id="A0A7X5AMA3"/>
<name>A0A7X5AMA3_9GAMM</name>
<dbReference type="GO" id="GO:0032196">
    <property type="term" value="P:transposition"/>
    <property type="evidence" value="ECO:0007669"/>
    <property type="project" value="TreeGrafter"/>
</dbReference>